<protein>
    <recommendedName>
        <fullName evidence="3">Acyltransferase 3 domain-containing protein</fullName>
    </recommendedName>
</protein>
<dbReference type="AlphaFoldDB" id="W9YK46"/>
<dbReference type="eggNOG" id="ENOG502RYMZ">
    <property type="taxonomic scope" value="Eukaryota"/>
</dbReference>
<proteinExistence type="predicted"/>
<dbReference type="GO" id="GO:0016747">
    <property type="term" value="F:acyltransferase activity, transferring groups other than amino-acyl groups"/>
    <property type="evidence" value="ECO:0007669"/>
    <property type="project" value="InterPro"/>
</dbReference>
<dbReference type="Proteomes" id="UP000019478">
    <property type="component" value="Unassembled WGS sequence"/>
</dbReference>
<feature type="region of interest" description="Disordered" evidence="1">
    <location>
        <begin position="1"/>
        <end position="67"/>
    </location>
</feature>
<feature type="compositionally biased region" description="Basic and acidic residues" evidence="1">
    <location>
        <begin position="1"/>
        <end position="12"/>
    </location>
</feature>
<organism evidence="4 5">
    <name type="scientific">Capronia epimyces CBS 606.96</name>
    <dbReference type="NCBI Taxonomy" id="1182542"/>
    <lineage>
        <taxon>Eukaryota</taxon>
        <taxon>Fungi</taxon>
        <taxon>Dikarya</taxon>
        <taxon>Ascomycota</taxon>
        <taxon>Pezizomycotina</taxon>
        <taxon>Eurotiomycetes</taxon>
        <taxon>Chaetothyriomycetidae</taxon>
        <taxon>Chaetothyriales</taxon>
        <taxon>Herpotrichiellaceae</taxon>
        <taxon>Capronia</taxon>
    </lineage>
</organism>
<feature type="domain" description="Acyltransferase 3" evidence="3">
    <location>
        <begin position="119"/>
        <end position="554"/>
    </location>
</feature>
<keyword evidence="2" id="KW-0472">Membrane</keyword>
<feature type="transmembrane region" description="Helical" evidence="2">
    <location>
        <begin position="322"/>
        <end position="347"/>
    </location>
</feature>
<feature type="transmembrane region" description="Helical" evidence="2">
    <location>
        <begin position="158"/>
        <end position="177"/>
    </location>
</feature>
<dbReference type="OrthoDB" id="5819582at2759"/>
<feature type="transmembrane region" description="Helical" evidence="2">
    <location>
        <begin position="548"/>
        <end position="571"/>
    </location>
</feature>
<dbReference type="EMBL" id="AMGY01000002">
    <property type="protein sequence ID" value="EXJ89621.1"/>
    <property type="molecule type" value="Genomic_DNA"/>
</dbReference>
<evidence type="ECO:0000256" key="2">
    <source>
        <dbReference type="SAM" id="Phobius"/>
    </source>
</evidence>
<evidence type="ECO:0000259" key="3">
    <source>
        <dbReference type="Pfam" id="PF01757"/>
    </source>
</evidence>
<keyword evidence="2" id="KW-0812">Transmembrane</keyword>
<comment type="caution">
    <text evidence="4">The sequence shown here is derived from an EMBL/GenBank/DDBJ whole genome shotgun (WGS) entry which is preliminary data.</text>
</comment>
<keyword evidence="5" id="KW-1185">Reference proteome</keyword>
<feature type="compositionally biased region" description="Low complexity" evidence="1">
    <location>
        <begin position="31"/>
        <end position="52"/>
    </location>
</feature>
<dbReference type="InterPro" id="IPR002656">
    <property type="entry name" value="Acyl_transf_3_dom"/>
</dbReference>
<feature type="region of interest" description="Disordered" evidence="1">
    <location>
        <begin position="587"/>
        <end position="646"/>
    </location>
</feature>
<dbReference type="PANTHER" id="PTHR23028:SF134">
    <property type="entry name" value="PUTATIVE (AFU_ORTHOLOGUE AFUA_4G08520)-RELATED"/>
    <property type="match status" value="1"/>
</dbReference>
<reference evidence="4 5" key="1">
    <citation type="submission" date="2013-03" db="EMBL/GenBank/DDBJ databases">
        <title>The Genome Sequence of Capronia epimyces CBS 606.96.</title>
        <authorList>
            <consortium name="The Broad Institute Genomics Platform"/>
            <person name="Cuomo C."/>
            <person name="de Hoog S."/>
            <person name="Gorbushina A."/>
            <person name="Walker B."/>
            <person name="Young S.K."/>
            <person name="Zeng Q."/>
            <person name="Gargeya S."/>
            <person name="Fitzgerald M."/>
            <person name="Haas B."/>
            <person name="Abouelleil A."/>
            <person name="Allen A.W."/>
            <person name="Alvarado L."/>
            <person name="Arachchi H.M."/>
            <person name="Berlin A.M."/>
            <person name="Chapman S.B."/>
            <person name="Gainer-Dewar J."/>
            <person name="Goldberg J."/>
            <person name="Griggs A."/>
            <person name="Gujja S."/>
            <person name="Hansen M."/>
            <person name="Howarth C."/>
            <person name="Imamovic A."/>
            <person name="Ireland A."/>
            <person name="Larimer J."/>
            <person name="McCowan C."/>
            <person name="Murphy C."/>
            <person name="Pearson M."/>
            <person name="Poon T.W."/>
            <person name="Priest M."/>
            <person name="Roberts A."/>
            <person name="Saif S."/>
            <person name="Shea T."/>
            <person name="Sisk P."/>
            <person name="Sykes S."/>
            <person name="Wortman J."/>
            <person name="Nusbaum C."/>
            <person name="Birren B."/>
        </authorList>
    </citation>
    <scope>NUCLEOTIDE SEQUENCE [LARGE SCALE GENOMIC DNA]</scope>
    <source>
        <strain evidence="4 5">CBS 606.96</strain>
    </source>
</reference>
<name>W9YK46_9EURO</name>
<dbReference type="PANTHER" id="PTHR23028">
    <property type="entry name" value="ACETYLTRANSFERASE"/>
    <property type="match status" value="1"/>
</dbReference>
<dbReference type="InterPro" id="IPR050879">
    <property type="entry name" value="Acyltransferase_3"/>
</dbReference>
<keyword evidence="2" id="KW-1133">Transmembrane helix</keyword>
<feature type="region of interest" description="Disordered" evidence="1">
    <location>
        <begin position="379"/>
        <end position="398"/>
    </location>
</feature>
<dbReference type="RefSeq" id="XP_007731018.1">
    <property type="nucleotide sequence ID" value="XM_007732828.1"/>
</dbReference>
<dbReference type="HOGENOM" id="CLU_005679_13_5_1"/>
<accession>W9YK46</accession>
<evidence type="ECO:0000313" key="5">
    <source>
        <dbReference type="Proteomes" id="UP000019478"/>
    </source>
</evidence>
<gene>
    <name evidence="4" type="ORF">A1O3_02688</name>
</gene>
<evidence type="ECO:0000313" key="4">
    <source>
        <dbReference type="EMBL" id="EXJ89621.1"/>
    </source>
</evidence>
<sequence>MEQQHHDDRYVDVDDDSSEHAPLNPSGNGNPSSAIGATTTTSPSTSTSTSSPPSLPLPLPPASSSSTSFKTPIWYEFSTVRRTYGQFEVLGSVKRFFYALIPSWITTHAATTPSKSGISALDGLRGLACLFVFNEHYVICYQSRDTQVWLMRVPFIRLLWYGKAAVFLFFVISGYVLSVKPLRLMRAKAYLDFHKTISSSFLRRGIRLYLPCMIVSLVACVLTSMGFFDRSTDVYLQYRSFVFLKEQPPKHLDGFGAQFAGYLTNVGFLFSGTIPWDMDTDVLHYFMYDDHQWTIPKEFRSSIAVFALLVTTSRMRSGLRMLTIAALAVYAIATARLYVSLFMAGMICAELDLVRQAYYARCKEQDASLPEFLHRSVSAGSSSNSGGGDVEKALPSSSSRSRYTGLETLMHLPDLVYKTMWIGMFTLGVFMISSPQEIQRTLNYLPSLLLRWGVPPYKIDNTLLVIGSVLVVWSTATCPSLGPLFNNPFITYLGKISYALYLMHGTVIKSLGYNVLPWTLYMATWTPWEVDLDLEWWQTVPASQKVTAYALGLCFVATTCFWLSDLFWRFVDIPSVAFARRVENWMTRGADDPPTNPDRPHPASAVNPSNDSYQHYRRTRAASSGPPGHLRALSQQEVGGSKRKNG</sequence>
<dbReference type="GeneID" id="19166818"/>
<dbReference type="Pfam" id="PF01757">
    <property type="entry name" value="Acyl_transf_3"/>
    <property type="match status" value="1"/>
</dbReference>
<feature type="transmembrane region" description="Helical" evidence="2">
    <location>
        <begin position="208"/>
        <end position="228"/>
    </location>
</feature>
<evidence type="ECO:0000256" key="1">
    <source>
        <dbReference type="SAM" id="MobiDB-lite"/>
    </source>
</evidence>